<dbReference type="Gene3D" id="1.25.40.20">
    <property type="entry name" value="Ankyrin repeat-containing domain"/>
    <property type="match status" value="2"/>
</dbReference>
<feature type="repeat" description="ANK" evidence="3">
    <location>
        <begin position="112"/>
        <end position="144"/>
    </location>
</feature>
<sequence>MSHDKALDAYANGDLSTLKTILSDFPDEITISFLSEDPSCITEFHEREGTLLALALRGAAPKAFIEHLLSLGADPNIISGDAIAPLGYAASRYGDTPDMVALLVKNGARIDRGTAPLARAAYKGHLAIAQYLLDNGADVNDPGNWDLPGFPLLDAVDDPALVDGWGKTAFDIAREKGREEIVSLLKEAVTGR</sequence>
<dbReference type="OrthoDB" id="194358at2759"/>
<keyword evidence="5" id="KW-1185">Reference proteome</keyword>
<dbReference type="eggNOG" id="KOG4177">
    <property type="taxonomic scope" value="Eukaryota"/>
</dbReference>
<reference evidence="4 5" key="1">
    <citation type="journal article" date="2010" name="Proc. Natl. Acad. Sci. U.S.A.">
        <title>Insights into evolution of multicellular fungi from the assembled chromosomes of the mushroom Coprinopsis cinerea (Coprinus cinereus).</title>
        <authorList>
            <person name="Stajich J.E."/>
            <person name="Wilke S.K."/>
            <person name="Ahren D."/>
            <person name="Au C.H."/>
            <person name="Birren B.W."/>
            <person name="Borodovsky M."/>
            <person name="Burns C."/>
            <person name="Canback B."/>
            <person name="Casselton L.A."/>
            <person name="Cheng C.K."/>
            <person name="Deng J."/>
            <person name="Dietrich F.S."/>
            <person name="Fargo D.C."/>
            <person name="Farman M.L."/>
            <person name="Gathman A.C."/>
            <person name="Goldberg J."/>
            <person name="Guigo R."/>
            <person name="Hoegger P.J."/>
            <person name="Hooker J.B."/>
            <person name="Huggins A."/>
            <person name="James T.Y."/>
            <person name="Kamada T."/>
            <person name="Kilaru S."/>
            <person name="Kodira C."/>
            <person name="Kues U."/>
            <person name="Kupfer D."/>
            <person name="Kwan H.S."/>
            <person name="Lomsadze A."/>
            <person name="Li W."/>
            <person name="Lilly W.W."/>
            <person name="Ma L.J."/>
            <person name="Mackey A.J."/>
            <person name="Manning G."/>
            <person name="Martin F."/>
            <person name="Muraguchi H."/>
            <person name="Natvig D.O."/>
            <person name="Palmerini H."/>
            <person name="Ramesh M.A."/>
            <person name="Rehmeyer C.J."/>
            <person name="Roe B.A."/>
            <person name="Shenoy N."/>
            <person name="Stanke M."/>
            <person name="Ter-Hovhannisyan V."/>
            <person name="Tunlid A."/>
            <person name="Velagapudi R."/>
            <person name="Vision T.J."/>
            <person name="Zeng Q."/>
            <person name="Zolan M.E."/>
            <person name="Pukkila P.J."/>
        </authorList>
    </citation>
    <scope>NUCLEOTIDE SEQUENCE [LARGE SCALE GENOMIC DNA]</scope>
    <source>
        <strain evidence="5">Okayama-7 / 130 / ATCC MYA-4618 / FGSC 9003</strain>
    </source>
</reference>
<dbReference type="RefSeq" id="XP_001840159.1">
    <property type="nucleotide sequence ID" value="XM_001840107.1"/>
</dbReference>
<keyword evidence="2 3" id="KW-0040">ANK repeat</keyword>
<dbReference type="PANTHER" id="PTHR24171">
    <property type="entry name" value="ANKYRIN REPEAT DOMAIN-CONTAINING PROTEIN 39-RELATED"/>
    <property type="match status" value="1"/>
</dbReference>
<dbReference type="InterPro" id="IPR036770">
    <property type="entry name" value="Ankyrin_rpt-contain_sf"/>
</dbReference>
<gene>
    <name evidence="4" type="ORF">CC1G_02622</name>
</gene>
<organism evidence="4 5">
    <name type="scientific">Coprinopsis cinerea (strain Okayama-7 / 130 / ATCC MYA-4618 / FGSC 9003)</name>
    <name type="common">Inky cap fungus</name>
    <name type="synonym">Hormographiella aspergillata</name>
    <dbReference type="NCBI Taxonomy" id="240176"/>
    <lineage>
        <taxon>Eukaryota</taxon>
        <taxon>Fungi</taxon>
        <taxon>Dikarya</taxon>
        <taxon>Basidiomycota</taxon>
        <taxon>Agaricomycotina</taxon>
        <taxon>Agaricomycetes</taxon>
        <taxon>Agaricomycetidae</taxon>
        <taxon>Agaricales</taxon>
        <taxon>Agaricineae</taxon>
        <taxon>Psathyrellaceae</taxon>
        <taxon>Coprinopsis</taxon>
    </lineage>
</organism>
<dbReference type="VEuPathDB" id="FungiDB:CC1G_02622"/>
<evidence type="ECO:0000256" key="3">
    <source>
        <dbReference type="PROSITE-ProRule" id="PRU00023"/>
    </source>
</evidence>
<dbReference type="AlphaFoldDB" id="A8PBD8"/>
<accession>A8PBD8</accession>
<dbReference type="PANTHER" id="PTHR24171:SF9">
    <property type="entry name" value="ANKYRIN REPEAT DOMAIN-CONTAINING PROTEIN 39"/>
    <property type="match status" value="1"/>
</dbReference>
<evidence type="ECO:0000313" key="5">
    <source>
        <dbReference type="Proteomes" id="UP000001861"/>
    </source>
</evidence>
<dbReference type="InterPro" id="IPR002110">
    <property type="entry name" value="Ankyrin_rpt"/>
</dbReference>
<evidence type="ECO:0000256" key="1">
    <source>
        <dbReference type="ARBA" id="ARBA00022737"/>
    </source>
</evidence>
<dbReference type="Pfam" id="PF12796">
    <property type="entry name" value="Ank_2"/>
    <property type="match status" value="1"/>
</dbReference>
<dbReference type="SMART" id="SM00248">
    <property type="entry name" value="ANK"/>
    <property type="match status" value="3"/>
</dbReference>
<dbReference type="InParanoid" id="A8PBD8"/>
<proteinExistence type="predicted"/>
<keyword evidence="1" id="KW-0677">Repeat</keyword>
<evidence type="ECO:0000256" key="2">
    <source>
        <dbReference type="ARBA" id="ARBA00023043"/>
    </source>
</evidence>
<evidence type="ECO:0000313" key="4">
    <source>
        <dbReference type="EMBL" id="EAU81606.1"/>
    </source>
</evidence>
<dbReference type="EMBL" id="AACS02000004">
    <property type="protein sequence ID" value="EAU81606.1"/>
    <property type="molecule type" value="Genomic_DNA"/>
</dbReference>
<comment type="caution">
    <text evidence="4">The sequence shown here is derived from an EMBL/GenBank/DDBJ whole genome shotgun (WGS) entry which is preliminary data.</text>
</comment>
<dbReference type="SUPFAM" id="SSF48403">
    <property type="entry name" value="Ankyrin repeat"/>
    <property type="match status" value="1"/>
</dbReference>
<name>A8PBD8_COPC7</name>
<protein>
    <submittedName>
        <fullName evidence="4">Uncharacterized protein</fullName>
    </submittedName>
</protein>
<dbReference type="PROSITE" id="PS50297">
    <property type="entry name" value="ANK_REP_REGION"/>
    <property type="match status" value="1"/>
</dbReference>
<dbReference type="OMA" id="IVACMGR"/>
<dbReference type="PROSITE" id="PS50088">
    <property type="entry name" value="ANK_REPEAT"/>
    <property type="match status" value="1"/>
</dbReference>
<dbReference type="GeneID" id="6016791"/>
<dbReference type="Proteomes" id="UP000001861">
    <property type="component" value="Unassembled WGS sequence"/>
</dbReference>
<dbReference type="KEGG" id="cci:CC1G_02622"/>